<dbReference type="Proteomes" id="UP000324748">
    <property type="component" value="Unassembled WGS sequence"/>
</dbReference>
<comment type="caution">
    <text evidence="3">The sequence shown here is derived from an EMBL/GenBank/DDBJ whole genome shotgun (WGS) entry which is preliminary data.</text>
</comment>
<feature type="region of interest" description="Disordered" evidence="1">
    <location>
        <begin position="910"/>
        <end position="943"/>
    </location>
</feature>
<feature type="compositionally biased region" description="Low complexity" evidence="1">
    <location>
        <begin position="1"/>
        <end position="17"/>
    </location>
</feature>
<feature type="region of interest" description="Disordered" evidence="1">
    <location>
        <begin position="247"/>
        <end position="266"/>
    </location>
</feature>
<dbReference type="EMBL" id="VSWC01000197">
    <property type="protein sequence ID" value="KAA1064558.1"/>
    <property type="molecule type" value="Genomic_DNA"/>
</dbReference>
<proteinExistence type="predicted"/>
<accession>A0A5B0LLP9</accession>
<dbReference type="AlphaFoldDB" id="A0A5B0LLP9"/>
<dbReference type="Pfam" id="PF20231">
    <property type="entry name" value="DUF6589"/>
    <property type="match status" value="1"/>
</dbReference>
<feature type="region of interest" description="Disordered" evidence="1">
    <location>
        <begin position="1"/>
        <end position="21"/>
    </location>
</feature>
<feature type="domain" description="DUF6589" evidence="2">
    <location>
        <begin position="439"/>
        <end position="837"/>
    </location>
</feature>
<evidence type="ECO:0000313" key="4">
    <source>
        <dbReference type="Proteomes" id="UP000324748"/>
    </source>
</evidence>
<evidence type="ECO:0000256" key="1">
    <source>
        <dbReference type="SAM" id="MobiDB-lite"/>
    </source>
</evidence>
<reference evidence="3 4" key="1">
    <citation type="submission" date="2019-05" db="EMBL/GenBank/DDBJ databases">
        <title>Emergence of the Ug99 lineage of the wheat stem rust pathogen through somatic hybridization.</title>
        <authorList>
            <person name="Li F."/>
            <person name="Upadhyaya N.M."/>
            <person name="Sperschneider J."/>
            <person name="Matny O."/>
            <person name="Nguyen-Phuc H."/>
            <person name="Mago R."/>
            <person name="Raley C."/>
            <person name="Miller M.E."/>
            <person name="Silverstein K.A.T."/>
            <person name="Henningsen E."/>
            <person name="Hirsch C.D."/>
            <person name="Visser B."/>
            <person name="Pretorius Z.A."/>
            <person name="Steffenson B.J."/>
            <person name="Schwessinger B."/>
            <person name="Dodds P.N."/>
            <person name="Figueroa M."/>
        </authorList>
    </citation>
    <scope>NUCLEOTIDE SEQUENCE [LARGE SCALE GENOMIC DNA]</scope>
    <source>
        <strain evidence="3">21-0</strain>
    </source>
</reference>
<evidence type="ECO:0000313" key="3">
    <source>
        <dbReference type="EMBL" id="KAA1064558.1"/>
    </source>
</evidence>
<evidence type="ECO:0000259" key="2">
    <source>
        <dbReference type="Pfam" id="PF20231"/>
    </source>
</evidence>
<protein>
    <recommendedName>
        <fullName evidence="2">DUF6589 domain-containing protein</fullName>
    </recommendedName>
</protein>
<name>A0A5B0LLP9_PUCGR</name>
<dbReference type="OrthoDB" id="10283542at2759"/>
<feature type="compositionally biased region" description="Basic and acidic residues" evidence="1">
    <location>
        <begin position="932"/>
        <end position="943"/>
    </location>
</feature>
<organism evidence="3 4">
    <name type="scientific">Puccinia graminis f. sp. tritici</name>
    <dbReference type="NCBI Taxonomy" id="56615"/>
    <lineage>
        <taxon>Eukaryota</taxon>
        <taxon>Fungi</taxon>
        <taxon>Dikarya</taxon>
        <taxon>Basidiomycota</taxon>
        <taxon>Pucciniomycotina</taxon>
        <taxon>Pucciniomycetes</taxon>
        <taxon>Pucciniales</taxon>
        <taxon>Pucciniaceae</taxon>
        <taxon>Puccinia</taxon>
    </lineage>
</organism>
<sequence length="943" mass="105557">MCEAPAQGGRQQAMGQGDDNCLRRLHLDPSPYKGCPILGNQHSPPQSGFAQLVINRQSFLQFLPFRFTQNLLKSLMDATMASEAPNTTTRAPRVTMKIKLERICTLLDELNLNPKTFMTAFLEDDDEVSAVRRRYYGTEQGWESTLDLILSIKALTCLHMGGRALWHDFILSEATEIVCAQKPQSGLAPRGSYYNSTTLSDAFFSKEQLSARNNSLVQRMPFLYQLLCVKMKKNDIVAPVVPGADPLGNLANDESDEDEGVGSDKELPEVDGSVFRQCRDRAVRRANRVTTIARTICAMVAFGSNRRHNGLQLSNSLIFLAAGVTERVSAYLNYVGLASSRRTAHEALKSLGKESANRLMARFDLSSSKRLAPFLCYDNLDFQEKIHMKSVGRASTMFHGTWGYIHSAPEALMKQVDPAKLSVEALNNALHAGTQLTIRPEMFTPTRDSTIHWEKTLKSQITRVIVQYLARPKDTRVKLNKSPPPVHPIVPEDPQIAVLKLMVASDNSAQGVGDVFTGVIQQSGLTPEEFHSRLHIVEGDLGSCNILESLWRQRVPALGNHNSHDNILAIPGAAHTLWNISQAVFLAHWGNEKHARDTGAWRTLHALGVQADKPVTKKDFNMMLCHIEKVHEASLLFCVLLFANQSHVPLTADLLKVSSETITEWVEQTYDRFCSGEAFRTDLARTSPAHLNLLLRIRDFATIIEAQRSMKEGDYGRLMFMWERWAVMTQGLGHMPHYSKHLPKLIVQLKYVLPKSISHLISNTLLLSPKGQAGHFMATNQYLEVLNYWLKYFFNHSGIGTNINRLKDVFSPNITILKSLLDILKLESGCTVVHQSHHNRITWDSLNNFRRMAERERMGLSPPKGPPPQQTLDTYSAGILKLQAEFTRNGLERFRPYCPGIKTMSDSQIGGMGGDQLQEDGLLHEAGCSDESSAKVSDHDDQE</sequence>
<dbReference type="InterPro" id="IPR046496">
    <property type="entry name" value="DUF6589"/>
</dbReference>
<keyword evidence="4" id="KW-1185">Reference proteome</keyword>
<gene>
    <name evidence="3" type="ORF">PGT21_007787</name>
</gene>